<dbReference type="OrthoDB" id="515857at2759"/>
<protein>
    <submittedName>
        <fullName evidence="4">Uncharacterized protein LOC104231857</fullName>
    </submittedName>
</protein>
<dbReference type="PANTHER" id="PTHR34799">
    <property type="entry name" value="OS07G0656300 PROTEIN"/>
    <property type="match status" value="1"/>
</dbReference>
<evidence type="ECO:0000313" key="3">
    <source>
        <dbReference type="Proteomes" id="UP000189701"/>
    </source>
</evidence>
<sequence length="259" mass="28129">MEEEKEEAFPNEDELEVSSALLLLSTTNMKSISKISEAAALSYTMSVLDSKMKSIPEISQAAALSYTASISDSKSKSKSSASNSTVTANDDVDEYDDDDDDDDEVSSAEAKAHARRVKMIRMFRIINKLKAVRRRRSKSSCISDCLKISSGKPETATSASASSCVSIVDSAASGDISSRETESVWRKMKAIGSAAHMRRRAEAILKVLTCHGCASEVRIRQLLGDSPDTSKALRILLRLDEVKRTGAGGRTDPYVYVVN</sequence>
<feature type="compositionally biased region" description="Acidic residues" evidence="1">
    <location>
        <begin position="90"/>
        <end position="106"/>
    </location>
</feature>
<reference evidence="3" key="1">
    <citation type="journal article" date="2013" name="Genome Biol.">
        <title>Reference genomes and transcriptomes of Nicotiana sylvestris and Nicotiana tomentosiformis.</title>
        <authorList>
            <person name="Sierro N."/>
            <person name="Battey J.N."/>
            <person name="Ouadi S."/>
            <person name="Bovet L."/>
            <person name="Goepfert S."/>
            <person name="Bakaher N."/>
            <person name="Peitsch M.C."/>
            <person name="Ivanov N.V."/>
        </authorList>
    </citation>
    <scope>NUCLEOTIDE SEQUENCE [LARGE SCALE GENOMIC DNA]</scope>
</reference>
<reference evidence="4" key="2">
    <citation type="submission" date="2025-08" db="UniProtKB">
        <authorList>
            <consortium name="RefSeq"/>
        </authorList>
    </citation>
    <scope>IDENTIFICATION</scope>
    <source>
        <tissue evidence="4">Leaf</tissue>
    </source>
</reference>
<keyword evidence="3" id="KW-1185">Reference proteome</keyword>
<proteinExistence type="predicted"/>
<accession>A0A1U7X0M1</accession>
<name>A0A1U7X0M1_NICSY</name>
<dbReference type="eggNOG" id="ENOG502S2B4">
    <property type="taxonomic scope" value="Eukaryota"/>
</dbReference>
<organism evidence="3 4">
    <name type="scientific">Nicotiana sylvestris</name>
    <name type="common">Wood tobacco</name>
    <name type="synonym">South American tobacco</name>
    <dbReference type="NCBI Taxonomy" id="4096"/>
    <lineage>
        <taxon>Eukaryota</taxon>
        <taxon>Viridiplantae</taxon>
        <taxon>Streptophyta</taxon>
        <taxon>Embryophyta</taxon>
        <taxon>Tracheophyta</taxon>
        <taxon>Spermatophyta</taxon>
        <taxon>Magnoliopsida</taxon>
        <taxon>eudicotyledons</taxon>
        <taxon>Gunneridae</taxon>
        <taxon>Pentapetalae</taxon>
        <taxon>asterids</taxon>
        <taxon>lamiids</taxon>
        <taxon>Solanales</taxon>
        <taxon>Solanaceae</taxon>
        <taxon>Nicotianoideae</taxon>
        <taxon>Nicotianeae</taxon>
        <taxon>Nicotiana</taxon>
    </lineage>
</organism>
<feature type="compositionally biased region" description="Low complexity" evidence="1">
    <location>
        <begin position="71"/>
        <end position="88"/>
    </location>
</feature>
<gene>
    <name evidence="4" type="primary">LOC104231857</name>
</gene>
<dbReference type="PANTHER" id="PTHR34799:SF2">
    <property type="entry name" value="OS07G0656300 PROTEIN"/>
    <property type="match status" value="1"/>
</dbReference>
<dbReference type="Pfam" id="PF25370">
    <property type="entry name" value="HTH_74"/>
    <property type="match status" value="1"/>
</dbReference>
<dbReference type="InterPro" id="IPR057523">
    <property type="entry name" value="HTH_74"/>
</dbReference>
<dbReference type="Proteomes" id="UP000189701">
    <property type="component" value="Unplaced"/>
</dbReference>
<evidence type="ECO:0000259" key="2">
    <source>
        <dbReference type="Pfam" id="PF25370"/>
    </source>
</evidence>
<evidence type="ECO:0000313" key="4">
    <source>
        <dbReference type="RefSeq" id="XP_009783216.1"/>
    </source>
</evidence>
<feature type="domain" description="HTH three-helical bundle" evidence="2">
    <location>
        <begin position="195"/>
        <end position="235"/>
    </location>
</feature>
<evidence type="ECO:0000256" key="1">
    <source>
        <dbReference type="SAM" id="MobiDB-lite"/>
    </source>
</evidence>
<dbReference type="AlphaFoldDB" id="A0A1U7X0M1"/>
<feature type="region of interest" description="Disordered" evidence="1">
    <location>
        <begin position="71"/>
        <end position="111"/>
    </location>
</feature>
<dbReference type="STRING" id="4096.A0A1U7X0M1"/>
<dbReference type="RefSeq" id="XP_009783216.1">
    <property type="nucleotide sequence ID" value="XM_009784914.1"/>
</dbReference>